<sequence>MRGSSVDVSTTGRRIKCSCCSFSQLLPPASSRSKPNPTGAECDGVAGDYCSPAIGQRQHGTISLETPGKPECEVSEPYATCEQEEPRRHSSPPCGVSRAEKEGGDRPLGSQGLVGSLGRSTSEISSTGSEGYVRYRLGRKVA</sequence>
<reference evidence="2" key="1">
    <citation type="submission" date="2014-05" db="EMBL/GenBank/DDBJ databases">
        <title>The transcriptome of the halophilic microalga Tetraselmis sp. GSL018 isolated from the Great Salt Lake, Utah.</title>
        <authorList>
            <person name="Jinkerson R.E."/>
            <person name="D'Adamo S."/>
            <person name="Posewitz M.C."/>
        </authorList>
    </citation>
    <scope>NUCLEOTIDE SEQUENCE</scope>
    <source>
        <strain evidence="2">GSL018</strain>
    </source>
</reference>
<evidence type="ECO:0000256" key="1">
    <source>
        <dbReference type="SAM" id="MobiDB-lite"/>
    </source>
</evidence>
<name>A0A061S921_9CHLO</name>
<dbReference type="EMBL" id="GBEZ01004477">
    <property type="protein sequence ID" value="JAC80743.1"/>
    <property type="molecule type" value="Transcribed_RNA"/>
</dbReference>
<proteinExistence type="predicted"/>
<feature type="compositionally biased region" description="Low complexity" evidence="1">
    <location>
        <begin position="120"/>
        <end position="131"/>
    </location>
</feature>
<feature type="region of interest" description="Disordered" evidence="1">
    <location>
        <begin position="76"/>
        <end position="142"/>
    </location>
</feature>
<accession>A0A061S921</accession>
<protein>
    <submittedName>
        <fullName evidence="2">Uncharacterized protein</fullName>
    </submittedName>
</protein>
<organism evidence="2">
    <name type="scientific">Tetraselmis sp. GSL018</name>
    <dbReference type="NCBI Taxonomy" id="582737"/>
    <lineage>
        <taxon>Eukaryota</taxon>
        <taxon>Viridiplantae</taxon>
        <taxon>Chlorophyta</taxon>
        <taxon>core chlorophytes</taxon>
        <taxon>Chlorodendrophyceae</taxon>
        <taxon>Chlorodendrales</taxon>
        <taxon>Chlorodendraceae</taxon>
        <taxon>Tetraselmis</taxon>
    </lineage>
</organism>
<gene>
    <name evidence="2" type="ORF">TSPGSL018_9576</name>
</gene>
<evidence type="ECO:0000313" key="2">
    <source>
        <dbReference type="EMBL" id="JAC80743.1"/>
    </source>
</evidence>
<dbReference type="AlphaFoldDB" id="A0A061S921"/>